<protein>
    <submittedName>
        <fullName evidence="9">C-type cytochrome</fullName>
    </submittedName>
</protein>
<evidence type="ECO:0000313" key="9">
    <source>
        <dbReference type="EMBL" id="MBP0438462.1"/>
    </source>
</evidence>
<evidence type="ECO:0000256" key="2">
    <source>
        <dbReference type="ARBA" id="ARBA00022617"/>
    </source>
</evidence>
<dbReference type="Proteomes" id="UP000666240">
    <property type="component" value="Unassembled WGS sequence"/>
</dbReference>
<dbReference type="GO" id="GO:0009055">
    <property type="term" value="F:electron transfer activity"/>
    <property type="evidence" value="ECO:0007669"/>
    <property type="project" value="InterPro"/>
</dbReference>
<feature type="compositionally biased region" description="Low complexity" evidence="7">
    <location>
        <begin position="174"/>
        <end position="191"/>
    </location>
</feature>
<evidence type="ECO:0000313" key="10">
    <source>
        <dbReference type="Proteomes" id="UP000666240"/>
    </source>
</evidence>
<keyword evidence="1" id="KW-0813">Transport</keyword>
<feature type="region of interest" description="Disordered" evidence="7">
    <location>
        <begin position="174"/>
        <end position="341"/>
    </location>
</feature>
<proteinExistence type="predicted"/>
<organism evidence="9 10">
    <name type="scientific">Tianweitania sediminis</name>
    <dbReference type="NCBI Taxonomy" id="1502156"/>
    <lineage>
        <taxon>Bacteria</taxon>
        <taxon>Pseudomonadati</taxon>
        <taxon>Pseudomonadota</taxon>
        <taxon>Alphaproteobacteria</taxon>
        <taxon>Hyphomicrobiales</taxon>
        <taxon>Phyllobacteriaceae</taxon>
        <taxon>Tianweitania</taxon>
    </lineage>
</organism>
<gene>
    <name evidence="9" type="ORF">J5Y06_07360</name>
</gene>
<keyword evidence="4" id="KW-0249">Electron transport</keyword>
<keyword evidence="3 6" id="KW-0479">Metal-binding</keyword>
<evidence type="ECO:0000256" key="6">
    <source>
        <dbReference type="PROSITE-ProRule" id="PRU00433"/>
    </source>
</evidence>
<evidence type="ECO:0000256" key="7">
    <source>
        <dbReference type="SAM" id="MobiDB-lite"/>
    </source>
</evidence>
<feature type="domain" description="Cytochrome c" evidence="8">
    <location>
        <begin position="70"/>
        <end position="173"/>
    </location>
</feature>
<reference evidence="9" key="1">
    <citation type="submission" date="2021-03" db="EMBL/GenBank/DDBJ databases">
        <title>Genome sequencing and assembly of Tianweitania sediminis.</title>
        <authorList>
            <person name="Chhetri G."/>
        </authorList>
    </citation>
    <scope>NUCLEOTIDE SEQUENCE</scope>
    <source>
        <strain evidence="9">Z8</strain>
    </source>
</reference>
<dbReference type="EMBL" id="JAGIYY010000002">
    <property type="protein sequence ID" value="MBP0438462.1"/>
    <property type="molecule type" value="Genomic_DNA"/>
</dbReference>
<keyword evidence="10" id="KW-1185">Reference proteome</keyword>
<dbReference type="SUPFAM" id="SSF46626">
    <property type="entry name" value="Cytochrome c"/>
    <property type="match status" value="1"/>
</dbReference>
<dbReference type="PRINTS" id="PR00604">
    <property type="entry name" value="CYTCHRMECIAB"/>
</dbReference>
<dbReference type="PANTHER" id="PTHR11961">
    <property type="entry name" value="CYTOCHROME C"/>
    <property type="match status" value="1"/>
</dbReference>
<evidence type="ECO:0000256" key="5">
    <source>
        <dbReference type="ARBA" id="ARBA00023004"/>
    </source>
</evidence>
<evidence type="ECO:0000256" key="3">
    <source>
        <dbReference type="ARBA" id="ARBA00022723"/>
    </source>
</evidence>
<keyword evidence="2 6" id="KW-0349">Heme</keyword>
<dbReference type="GO" id="GO:0020037">
    <property type="term" value="F:heme binding"/>
    <property type="evidence" value="ECO:0007669"/>
    <property type="project" value="InterPro"/>
</dbReference>
<accession>A0A8J7R5Z4</accession>
<dbReference type="RefSeq" id="WP_209334504.1">
    <property type="nucleotide sequence ID" value="NZ_JAGIYY010000002.1"/>
</dbReference>
<dbReference type="AlphaFoldDB" id="A0A8J7R5Z4"/>
<dbReference type="InterPro" id="IPR009056">
    <property type="entry name" value="Cyt_c-like_dom"/>
</dbReference>
<comment type="caution">
    <text evidence="9">The sequence shown here is derived from an EMBL/GenBank/DDBJ whole genome shotgun (WGS) entry which is preliminary data.</text>
</comment>
<evidence type="ECO:0000256" key="4">
    <source>
        <dbReference type="ARBA" id="ARBA00022982"/>
    </source>
</evidence>
<dbReference type="Pfam" id="PF00034">
    <property type="entry name" value="Cytochrom_C"/>
    <property type="match status" value="1"/>
</dbReference>
<dbReference type="InterPro" id="IPR002327">
    <property type="entry name" value="Cyt_c_1A/1B"/>
</dbReference>
<dbReference type="GO" id="GO:0046872">
    <property type="term" value="F:metal ion binding"/>
    <property type="evidence" value="ECO:0007669"/>
    <property type="project" value="UniProtKB-KW"/>
</dbReference>
<evidence type="ECO:0000259" key="8">
    <source>
        <dbReference type="PROSITE" id="PS51007"/>
    </source>
</evidence>
<sequence>MDSFEMNKMIGALLAVVFIVFSISIVSEAIFASPTPETFGYAIEAAEPDAGAASEAGPAEAPIAARLQTATPEAGEQLFKRCAACHTDDAGGANKIGPNLWGVVNRPVASHEGFSYSAAMREHAQTNPVWDYDHLDQFIAAPKAVVRGTAMSYAGLKNPEDRANLIAYLRTTADTPEPLPEAPAAEAEATPIDSGANAQGETPVVEGGAQPTQMANPPGVEGSAASESTGAPLPQTPAVEIPDGEAPTANPSSPDVPEHGAGAPNNTEAAPAQSAPQPGEAVPAQEGTQTAPAQAVPGLVPAEGTTRTAPAPVDPTNAPVETDGGAPANGAAPFQGDGQGN</sequence>
<dbReference type="InterPro" id="IPR036909">
    <property type="entry name" value="Cyt_c-like_dom_sf"/>
</dbReference>
<dbReference type="Gene3D" id="1.10.760.10">
    <property type="entry name" value="Cytochrome c-like domain"/>
    <property type="match status" value="1"/>
</dbReference>
<dbReference type="PROSITE" id="PS51007">
    <property type="entry name" value="CYTC"/>
    <property type="match status" value="1"/>
</dbReference>
<evidence type="ECO:0000256" key="1">
    <source>
        <dbReference type="ARBA" id="ARBA00022448"/>
    </source>
</evidence>
<name>A0A8J7R5Z4_9HYPH</name>
<keyword evidence="5 6" id="KW-0408">Iron</keyword>